<keyword evidence="1" id="KW-0732">Signal</keyword>
<reference evidence="2 3" key="1">
    <citation type="journal article" date="2015" name="Genome Biol.">
        <title>Comparative genomics of Steinernema reveals deeply conserved gene regulatory networks.</title>
        <authorList>
            <person name="Dillman A.R."/>
            <person name="Macchietto M."/>
            <person name="Porter C.F."/>
            <person name="Rogers A."/>
            <person name="Williams B."/>
            <person name="Antoshechkin I."/>
            <person name="Lee M.M."/>
            <person name="Goodwin Z."/>
            <person name="Lu X."/>
            <person name="Lewis E.E."/>
            <person name="Goodrich-Blair H."/>
            <person name="Stock S.P."/>
            <person name="Adams B.J."/>
            <person name="Sternberg P.W."/>
            <person name="Mortazavi A."/>
        </authorList>
    </citation>
    <scope>NUCLEOTIDE SEQUENCE [LARGE SCALE GENOMIC DNA]</scope>
    <source>
        <strain evidence="2 3">ALL</strain>
    </source>
</reference>
<accession>A0A4U5PKE5</accession>
<evidence type="ECO:0000313" key="3">
    <source>
        <dbReference type="Proteomes" id="UP000298663"/>
    </source>
</evidence>
<sequence length="548" mass="63186">MNSIFFALGLMFVFDPNPLTARSFKSLLDRHDPEPFNECRVHKNVVEVSNVAFTIPFKVTNCDVLIADAQQVQLYLQQEFSDKHRRLKLYDYEYFDRYFEIAETEDGFLVKLNFKVLNESDFPPEISIRNGTFTYRKNDQVVILSSPKRELRVRVLGIWKGLCAYDLQDPSMDQLRNFQLAQTGDYPSCHVSFKEIAELSYRTNVSTKFTPKEATWLHKLGRKLNASSEQLEKAKARCWFKMDINSLYDCVKAKLSHQIGSPKAVAPTSFHNSRKSAIPLNSGTSVVWNDAKDSTKPDDEPLRECSVVCNTVYVPSVSFTIAFGVSNCDVLLAKTDDVVVYLREEFGSANKHVTIVYDNQFLEVVDNYGHGFAIRRNDAIIDTTNLPPELNLTKQAFTFQKYGTTVFYRTRMQEVKVVYSGNSEGLCGFHFKDPDMAQLRKFHLQNVLDQRWCHINLKEMAELSYRTNITMELTPKEKEWLHNLAEQERATPEQMQKALKECWNWVEPPGLYQCVKMKLEYPRARSNLVAVDQDNNTVRGILKVLLTV</sequence>
<feature type="signal peptide" evidence="1">
    <location>
        <begin position="1"/>
        <end position="21"/>
    </location>
</feature>
<comment type="caution">
    <text evidence="2">The sequence shown here is derived from an EMBL/GenBank/DDBJ whole genome shotgun (WGS) entry which is preliminary data.</text>
</comment>
<protein>
    <recommendedName>
        <fullName evidence="4">VWFD domain-containing protein</fullName>
    </recommendedName>
</protein>
<proteinExistence type="predicted"/>
<dbReference type="Proteomes" id="UP000298663">
    <property type="component" value="Unassembled WGS sequence"/>
</dbReference>
<dbReference type="AlphaFoldDB" id="A0A4U5PKE5"/>
<evidence type="ECO:0008006" key="4">
    <source>
        <dbReference type="Google" id="ProtNLM"/>
    </source>
</evidence>
<dbReference type="EMBL" id="AZBU02000002">
    <property type="protein sequence ID" value="TKR96871.1"/>
    <property type="molecule type" value="Genomic_DNA"/>
</dbReference>
<name>A0A4U5PKE5_STECR</name>
<feature type="chain" id="PRO_5020923982" description="VWFD domain-containing protein" evidence="1">
    <location>
        <begin position="22"/>
        <end position="548"/>
    </location>
</feature>
<evidence type="ECO:0000256" key="1">
    <source>
        <dbReference type="SAM" id="SignalP"/>
    </source>
</evidence>
<organism evidence="2 3">
    <name type="scientific">Steinernema carpocapsae</name>
    <name type="common">Entomopathogenic nematode</name>
    <dbReference type="NCBI Taxonomy" id="34508"/>
    <lineage>
        <taxon>Eukaryota</taxon>
        <taxon>Metazoa</taxon>
        <taxon>Ecdysozoa</taxon>
        <taxon>Nematoda</taxon>
        <taxon>Chromadorea</taxon>
        <taxon>Rhabditida</taxon>
        <taxon>Tylenchina</taxon>
        <taxon>Panagrolaimomorpha</taxon>
        <taxon>Strongyloidoidea</taxon>
        <taxon>Steinernematidae</taxon>
        <taxon>Steinernema</taxon>
    </lineage>
</organism>
<gene>
    <name evidence="2" type="ORF">L596_010825</name>
</gene>
<evidence type="ECO:0000313" key="2">
    <source>
        <dbReference type="EMBL" id="TKR96871.1"/>
    </source>
</evidence>
<reference evidence="2 3" key="2">
    <citation type="journal article" date="2019" name="G3 (Bethesda)">
        <title>Hybrid Assembly of the Genome of the Entomopathogenic Nematode Steinernema carpocapsae Identifies the X-Chromosome.</title>
        <authorList>
            <person name="Serra L."/>
            <person name="Macchietto M."/>
            <person name="Macias-Munoz A."/>
            <person name="McGill C.J."/>
            <person name="Rodriguez I.M."/>
            <person name="Rodriguez B."/>
            <person name="Murad R."/>
            <person name="Mortazavi A."/>
        </authorList>
    </citation>
    <scope>NUCLEOTIDE SEQUENCE [LARGE SCALE GENOMIC DNA]</scope>
    <source>
        <strain evidence="2 3">ALL</strain>
    </source>
</reference>
<keyword evidence="3" id="KW-1185">Reference proteome</keyword>